<evidence type="ECO:0000313" key="2">
    <source>
        <dbReference type="EMBL" id="VAW22401.1"/>
    </source>
</evidence>
<organism evidence="2">
    <name type="scientific">hydrothermal vent metagenome</name>
    <dbReference type="NCBI Taxonomy" id="652676"/>
    <lineage>
        <taxon>unclassified sequences</taxon>
        <taxon>metagenomes</taxon>
        <taxon>ecological metagenomes</taxon>
    </lineage>
</organism>
<feature type="region of interest" description="Disordered" evidence="1">
    <location>
        <begin position="26"/>
        <end position="65"/>
    </location>
</feature>
<reference evidence="2" key="1">
    <citation type="submission" date="2018-06" db="EMBL/GenBank/DDBJ databases">
        <authorList>
            <person name="Zhirakovskaya E."/>
        </authorList>
    </citation>
    <scope>NUCLEOTIDE SEQUENCE</scope>
</reference>
<accession>A0A3B0TUS2</accession>
<dbReference type="EMBL" id="UOEQ01000416">
    <property type="protein sequence ID" value="VAW22401.1"/>
    <property type="molecule type" value="Genomic_DNA"/>
</dbReference>
<gene>
    <name evidence="2" type="ORF">MNBD_ALPHA11-1267</name>
</gene>
<evidence type="ECO:0000256" key="1">
    <source>
        <dbReference type="SAM" id="MobiDB-lite"/>
    </source>
</evidence>
<sequence>MGNGLICQCAIVTMGQFFDLAARSAKHLSRSQSNTHNRPGLDPEPRITRPQTIRPRLVGRGGEKFSLRHCEKRSDEAIQMFSKY</sequence>
<proteinExistence type="predicted"/>
<protein>
    <submittedName>
        <fullName evidence="2">Uncharacterized protein</fullName>
    </submittedName>
</protein>
<dbReference type="AlphaFoldDB" id="A0A3B0TUS2"/>
<name>A0A3B0TUS2_9ZZZZ</name>